<evidence type="ECO:0000259" key="1">
    <source>
        <dbReference type="Pfam" id="PF14392"/>
    </source>
</evidence>
<reference evidence="2" key="2">
    <citation type="submission" date="2021-01" db="UniProtKB">
        <authorList>
            <consortium name="EnsemblPlants"/>
        </authorList>
    </citation>
    <scope>IDENTIFICATION</scope>
</reference>
<name>A0A7N2R968_QUELO</name>
<dbReference type="Gramene" id="QL08p036900:mrna">
    <property type="protein sequence ID" value="QL08p036900:mrna:CDS:1"/>
    <property type="gene ID" value="QL08p036900"/>
</dbReference>
<dbReference type="InterPro" id="IPR025836">
    <property type="entry name" value="Zn_knuckle_CX2CX4HX4C"/>
</dbReference>
<feature type="domain" description="Zinc knuckle CX2CX4HX4C" evidence="1">
    <location>
        <begin position="63"/>
        <end position="106"/>
    </location>
</feature>
<accession>A0A7N2R968</accession>
<dbReference type="InParanoid" id="A0A7N2R968"/>
<organism evidence="2 3">
    <name type="scientific">Quercus lobata</name>
    <name type="common">Valley oak</name>
    <dbReference type="NCBI Taxonomy" id="97700"/>
    <lineage>
        <taxon>Eukaryota</taxon>
        <taxon>Viridiplantae</taxon>
        <taxon>Streptophyta</taxon>
        <taxon>Embryophyta</taxon>
        <taxon>Tracheophyta</taxon>
        <taxon>Spermatophyta</taxon>
        <taxon>Magnoliopsida</taxon>
        <taxon>eudicotyledons</taxon>
        <taxon>Gunneridae</taxon>
        <taxon>Pentapetalae</taxon>
        <taxon>rosids</taxon>
        <taxon>fabids</taxon>
        <taxon>Fagales</taxon>
        <taxon>Fagaceae</taxon>
        <taxon>Quercus</taxon>
    </lineage>
</organism>
<dbReference type="PANTHER" id="PTHR31286">
    <property type="entry name" value="GLYCINE-RICH CELL WALL STRUCTURAL PROTEIN 1.8-LIKE"/>
    <property type="match status" value="1"/>
</dbReference>
<keyword evidence="3" id="KW-1185">Reference proteome</keyword>
<dbReference type="EMBL" id="LRBV02000008">
    <property type="status" value="NOT_ANNOTATED_CDS"/>
    <property type="molecule type" value="Genomic_DNA"/>
</dbReference>
<proteinExistence type="predicted"/>
<dbReference type="AlphaFoldDB" id="A0A7N2R968"/>
<dbReference type="PANTHER" id="PTHR31286:SF167">
    <property type="entry name" value="OS09G0268800 PROTEIN"/>
    <property type="match status" value="1"/>
</dbReference>
<protein>
    <recommendedName>
        <fullName evidence="1">Zinc knuckle CX2CX4HX4C domain-containing protein</fullName>
    </recommendedName>
</protein>
<evidence type="ECO:0000313" key="3">
    <source>
        <dbReference type="Proteomes" id="UP000594261"/>
    </source>
</evidence>
<evidence type="ECO:0000313" key="2">
    <source>
        <dbReference type="EnsemblPlants" id="QL08p036900:mrna:CDS:1"/>
    </source>
</evidence>
<dbReference type="Proteomes" id="UP000594261">
    <property type="component" value="Chromosome 8"/>
</dbReference>
<dbReference type="InterPro" id="IPR040256">
    <property type="entry name" value="At4g02000-like"/>
</dbReference>
<reference evidence="2 3" key="1">
    <citation type="journal article" date="2016" name="G3 (Bethesda)">
        <title>First Draft Assembly and Annotation of the Genome of a California Endemic Oak Quercus lobata Nee (Fagaceae).</title>
        <authorList>
            <person name="Sork V.L."/>
            <person name="Fitz-Gibbon S.T."/>
            <person name="Puiu D."/>
            <person name="Crepeau M."/>
            <person name="Gugger P.F."/>
            <person name="Sherman R."/>
            <person name="Stevens K."/>
            <person name="Langley C.H."/>
            <person name="Pellegrini M."/>
            <person name="Salzberg S.L."/>
        </authorList>
    </citation>
    <scope>NUCLEOTIDE SEQUENCE [LARGE SCALE GENOMIC DNA]</scope>
    <source>
        <strain evidence="2 3">cv. SW786</strain>
    </source>
</reference>
<sequence>MQKYDKEFALTSLCFTKTFHNIPIQYMNMAVAEKICEILEEVIQSPKDATAQGGNFIHVRVSMDITIPLSRGRLVSLKNGKQVWVQFKYEHLPNICYWCGCFDCDDKTAMFGSKARDHSHRLKNNSAPTYVLHLSSQQERV</sequence>
<dbReference type="Pfam" id="PF14392">
    <property type="entry name" value="zf-CCHC_4"/>
    <property type="match status" value="1"/>
</dbReference>
<dbReference type="EnsemblPlants" id="QL08p036900:mrna">
    <property type="protein sequence ID" value="QL08p036900:mrna:CDS:1"/>
    <property type="gene ID" value="QL08p036900"/>
</dbReference>